<dbReference type="GO" id="GO:0005829">
    <property type="term" value="C:cytosol"/>
    <property type="evidence" value="ECO:0007669"/>
    <property type="project" value="TreeGrafter"/>
</dbReference>
<dbReference type="CDD" id="cd16964">
    <property type="entry name" value="YqgF"/>
    <property type="match status" value="1"/>
</dbReference>
<organism evidence="2 3">
    <name type="scientific">Bradymonas sediminis</name>
    <dbReference type="NCBI Taxonomy" id="1548548"/>
    <lineage>
        <taxon>Bacteria</taxon>
        <taxon>Deltaproteobacteria</taxon>
        <taxon>Bradymonadales</taxon>
        <taxon>Bradymonadaceae</taxon>
        <taxon>Bradymonas</taxon>
    </lineage>
</organism>
<dbReference type="GO" id="GO:0000967">
    <property type="term" value="P:rRNA 5'-end processing"/>
    <property type="evidence" value="ECO:0007669"/>
    <property type="project" value="UniProtKB-UniRule"/>
</dbReference>
<gene>
    <name evidence="2" type="ORF">DN745_07265</name>
</gene>
<keyword evidence="1" id="KW-0963">Cytoplasm</keyword>
<dbReference type="OrthoDB" id="9796140at2"/>
<evidence type="ECO:0000313" key="2">
    <source>
        <dbReference type="EMBL" id="AWV89146.1"/>
    </source>
</evidence>
<dbReference type="RefSeq" id="WP_111333416.1">
    <property type="nucleotide sequence ID" value="NZ_CP030032.1"/>
</dbReference>
<dbReference type="PANTHER" id="PTHR33317:SF4">
    <property type="entry name" value="POLYNUCLEOTIDYL TRANSFERASE, RIBONUCLEASE H-LIKE SUPERFAMILY PROTEIN"/>
    <property type="match status" value="1"/>
</dbReference>
<comment type="similarity">
    <text evidence="1">Belongs to the YqgF HJR family.</text>
</comment>
<reference evidence="2 3" key="1">
    <citation type="submission" date="2018-06" db="EMBL/GenBank/DDBJ databases">
        <title>Lujinxingia sediminis gen. nov. sp. nov., a new facultative anaerobic member of the class Deltaproteobacteria, and proposal of Lujinxingaceae fam. nov.</title>
        <authorList>
            <person name="Guo L.-Y."/>
            <person name="Li C.-M."/>
            <person name="Wang S."/>
            <person name="Du Z.-J."/>
        </authorList>
    </citation>
    <scope>NUCLEOTIDE SEQUENCE [LARGE SCALE GENOMIC DNA]</scope>
    <source>
        <strain evidence="2 3">FA350</strain>
    </source>
</reference>
<dbReference type="InterPro" id="IPR006641">
    <property type="entry name" value="YqgF/RNaseH-like_dom"/>
</dbReference>
<dbReference type="AlphaFoldDB" id="A0A2Z4FK95"/>
<comment type="subcellular location">
    <subcellularLocation>
        <location evidence="1">Cytoplasm</location>
    </subcellularLocation>
</comment>
<comment type="function">
    <text evidence="1">Could be a nuclease involved in processing of the 5'-end of pre-16S rRNA.</text>
</comment>
<proteinExistence type="inferred from homology"/>
<keyword evidence="3" id="KW-1185">Reference proteome</keyword>
<dbReference type="InterPro" id="IPR037027">
    <property type="entry name" value="YqgF/RNaseH-like_dom_sf"/>
</dbReference>
<dbReference type="Gene3D" id="3.30.420.140">
    <property type="entry name" value="YqgF/RNase H-like domain"/>
    <property type="match status" value="1"/>
</dbReference>
<accession>A0A2Z4FK95</accession>
<dbReference type="Proteomes" id="UP000249799">
    <property type="component" value="Chromosome"/>
</dbReference>
<dbReference type="HAMAP" id="MF_00651">
    <property type="entry name" value="Nuclease_YqgF"/>
    <property type="match status" value="1"/>
</dbReference>
<keyword evidence="1" id="KW-0540">Nuclease</keyword>
<dbReference type="KEGG" id="bsed:DN745_07265"/>
<dbReference type="Pfam" id="PF03652">
    <property type="entry name" value="RuvX"/>
    <property type="match status" value="1"/>
</dbReference>
<dbReference type="GO" id="GO:0016788">
    <property type="term" value="F:hydrolase activity, acting on ester bonds"/>
    <property type="evidence" value="ECO:0007669"/>
    <property type="project" value="UniProtKB-UniRule"/>
</dbReference>
<dbReference type="PANTHER" id="PTHR33317">
    <property type="entry name" value="POLYNUCLEOTIDYL TRANSFERASE, RIBONUCLEASE H-LIKE SUPERFAMILY PROTEIN"/>
    <property type="match status" value="1"/>
</dbReference>
<evidence type="ECO:0000256" key="1">
    <source>
        <dbReference type="HAMAP-Rule" id="MF_00651"/>
    </source>
</evidence>
<name>A0A2Z4FK95_9DELT</name>
<sequence>MSSDEENASNKSAGPFLGLDIGDRRIGVARADGATRIAIPAETVEAGRGARAAQYIAGLVAEQGCQTIVVGWPLTLEGEEGRAVQKVQRFIDRLMPAIAAEKGDDANLPEVIRWDERMTTTAAESFLIGADVSRSRRKKVVDQIAATHILQGYIDSL</sequence>
<keyword evidence="1" id="KW-0690">Ribosome biogenesis</keyword>
<evidence type="ECO:0000313" key="3">
    <source>
        <dbReference type="Proteomes" id="UP000249799"/>
    </source>
</evidence>
<dbReference type="EMBL" id="CP030032">
    <property type="protein sequence ID" value="AWV89146.1"/>
    <property type="molecule type" value="Genomic_DNA"/>
</dbReference>
<dbReference type="EC" id="3.1.-.-" evidence="1"/>
<dbReference type="SUPFAM" id="SSF53098">
    <property type="entry name" value="Ribonuclease H-like"/>
    <property type="match status" value="1"/>
</dbReference>
<keyword evidence="1" id="KW-0378">Hydrolase</keyword>
<dbReference type="NCBIfam" id="TIGR00250">
    <property type="entry name" value="RNAse_H_YqgF"/>
    <property type="match status" value="1"/>
</dbReference>
<dbReference type="InterPro" id="IPR012337">
    <property type="entry name" value="RNaseH-like_sf"/>
</dbReference>
<protein>
    <recommendedName>
        <fullName evidence="1">Putative pre-16S rRNA nuclease</fullName>
        <ecNumber evidence="1">3.1.-.-</ecNumber>
    </recommendedName>
</protein>
<dbReference type="InterPro" id="IPR005227">
    <property type="entry name" value="YqgF"/>
</dbReference>
<dbReference type="GO" id="GO:0004518">
    <property type="term" value="F:nuclease activity"/>
    <property type="evidence" value="ECO:0007669"/>
    <property type="project" value="UniProtKB-KW"/>
</dbReference>
<dbReference type="SMART" id="SM00732">
    <property type="entry name" value="YqgFc"/>
    <property type="match status" value="1"/>
</dbReference>